<proteinExistence type="predicted"/>
<dbReference type="EMBL" id="QXFY01009542">
    <property type="protein sequence ID" value="KAE9262396.1"/>
    <property type="molecule type" value="Genomic_DNA"/>
</dbReference>
<gene>
    <name evidence="2" type="ORF">PF008_g32612</name>
</gene>
<accession>A0A6G0PZZ6</accession>
<sequence>MKLRCTVLIDNLEPKMLRDDVRRHVKYECREAKRNDFTLFGIIKEKARSQHKYHVLAQEQKVKSNYSKKEKPTDRSNSNLGSSKGKSGPKTAGTKPVGAHNGGASSSSGGFGSGPRPNKARQDASPPKTGCWHCQGPHWLRDCPAATNEDKTRAVEKMKEIREAARGRVKRIGEAPAPGEVLANNLLTIPYLADTGSDDTYIPRQYLDELEGIGATVKVLTLPSVEVKNAAGGNKVVCREAVTLDLLLQTAAGQ</sequence>
<dbReference type="Proteomes" id="UP000486351">
    <property type="component" value="Unassembled WGS sequence"/>
</dbReference>
<feature type="non-terminal residue" evidence="2">
    <location>
        <position position="254"/>
    </location>
</feature>
<comment type="caution">
    <text evidence="2">The sequence shown here is derived from an EMBL/GenBank/DDBJ whole genome shotgun (WGS) entry which is preliminary data.</text>
</comment>
<organism evidence="2 3">
    <name type="scientific">Phytophthora fragariae</name>
    <dbReference type="NCBI Taxonomy" id="53985"/>
    <lineage>
        <taxon>Eukaryota</taxon>
        <taxon>Sar</taxon>
        <taxon>Stramenopiles</taxon>
        <taxon>Oomycota</taxon>
        <taxon>Peronosporomycetes</taxon>
        <taxon>Peronosporales</taxon>
        <taxon>Peronosporaceae</taxon>
        <taxon>Phytophthora</taxon>
    </lineage>
</organism>
<reference evidence="2 3" key="1">
    <citation type="submission" date="2018-09" db="EMBL/GenBank/DDBJ databases">
        <title>Genomic investigation of the strawberry pathogen Phytophthora fragariae indicates pathogenicity is determined by transcriptional variation in three key races.</title>
        <authorList>
            <person name="Adams T.M."/>
            <person name="Armitage A.D."/>
            <person name="Sobczyk M.K."/>
            <person name="Bates H.J."/>
            <person name="Dunwell J.M."/>
            <person name="Nellist C.F."/>
            <person name="Harrison R.J."/>
        </authorList>
    </citation>
    <scope>NUCLEOTIDE SEQUENCE [LARGE SCALE GENOMIC DNA]</scope>
    <source>
        <strain evidence="2 3">NOV-77</strain>
    </source>
</reference>
<feature type="region of interest" description="Disordered" evidence="1">
    <location>
        <begin position="56"/>
        <end position="133"/>
    </location>
</feature>
<evidence type="ECO:0000256" key="1">
    <source>
        <dbReference type="SAM" id="MobiDB-lite"/>
    </source>
</evidence>
<protein>
    <submittedName>
        <fullName evidence="2">Uncharacterized protein</fullName>
    </submittedName>
</protein>
<evidence type="ECO:0000313" key="3">
    <source>
        <dbReference type="Proteomes" id="UP000486351"/>
    </source>
</evidence>
<evidence type="ECO:0000313" key="2">
    <source>
        <dbReference type="EMBL" id="KAE9262396.1"/>
    </source>
</evidence>
<dbReference type="AlphaFoldDB" id="A0A6G0PZZ6"/>
<name>A0A6G0PZZ6_9STRA</name>
<feature type="compositionally biased region" description="Low complexity" evidence="1">
    <location>
        <begin position="76"/>
        <end position="108"/>
    </location>
</feature>